<evidence type="ECO:0000256" key="5">
    <source>
        <dbReference type="ARBA" id="ARBA00023242"/>
    </source>
</evidence>
<comment type="subcellular location">
    <subcellularLocation>
        <location evidence="1">Nucleus</location>
    </subcellularLocation>
</comment>
<evidence type="ECO:0000313" key="8">
    <source>
        <dbReference type="Proteomes" id="UP001362999"/>
    </source>
</evidence>
<dbReference type="InterPro" id="IPR012337">
    <property type="entry name" value="RNaseH-like_sf"/>
</dbReference>
<gene>
    <name evidence="7" type="ORF">R3P38DRAFT_2768385</name>
</gene>
<keyword evidence="5" id="KW-0539">Nucleus</keyword>
<feature type="region of interest" description="Disordered" evidence="6">
    <location>
        <begin position="200"/>
        <end position="243"/>
    </location>
</feature>
<evidence type="ECO:0000256" key="2">
    <source>
        <dbReference type="ARBA" id="ARBA00022723"/>
    </source>
</evidence>
<sequence>MSTHLGTNEPLRRPQRSRRAPAPRDKTPTPPPAPPPRAARRRRQRAPTLEPPALPDEDLDGSRRAADLTAVQGRPRNVFDADSEPDIAPRNAAGSSAHSIGDDDDDGEFFPEPPPSSSSSPSPARGSPSYHSHGPVTDWGFYAIEPVYELHEIHLKKIVDFQPGMHILRFTVEFHDLHGAKGASTKVKFTSSQWNSGHFPVTFPTRLDGKTKGKSGGSTTTVDHASAPPSPPPPANRGRKTNRTTTAKDVWTFFDKQPDARHCLFCKQHHAANPNTDVPEPFGPNTSTGILRRHLYEHHLAAWVNGCDQLKITIKSEEALKVVNAYRAKQNSSTDNDPTADSEKPRPAFSKEAFVDAIVEWIVSDDQDFIANFPTVTAQLGDSSDGNLGRPSDNLQAEMAGGEPRTFGAAVARDPIATLRTSIRLIRASSLRRQYFSEVLKALQKKDLQLLRDVDTRWSSTLIMIDRAVLLREAIDQFLSETDSQELKKCKLSKKEWEALEAFQRILSRLSSETTPTLGHALPAFEAMISQWEKQQASHPETASIVQKGIDKLEDYRQRVEDVPAYTLSMLVSPALKLAWYEKYKPAKTQWAKQLYLREIHVDEFGVTQSGGNGSNLPQQPFRIQSQSQAVIDGERDGAQRPLAMLRDAERTEHEADM</sequence>
<keyword evidence="3" id="KW-0863">Zinc-finger</keyword>
<evidence type="ECO:0000256" key="1">
    <source>
        <dbReference type="ARBA" id="ARBA00004123"/>
    </source>
</evidence>
<dbReference type="PANTHER" id="PTHR46481:SF10">
    <property type="entry name" value="ZINC FINGER BED DOMAIN-CONTAINING PROTEIN 39"/>
    <property type="match status" value="1"/>
</dbReference>
<dbReference type="InterPro" id="IPR052035">
    <property type="entry name" value="ZnF_BED_domain_contain"/>
</dbReference>
<comment type="caution">
    <text evidence="7">The sequence shown here is derived from an EMBL/GenBank/DDBJ whole genome shotgun (WGS) entry which is preliminary data.</text>
</comment>
<dbReference type="GO" id="GO:0005634">
    <property type="term" value="C:nucleus"/>
    <property type="evidence" value="ECO:0007669"/>
    <property type="project" value="UniProtKB-SubCell"/>
</dbReference>
<feature type="region of interest" description="Disordered" evidence="6">
    <location>
        <begin position="1"/>
        <end position="131"/>
    </location>
</feature>
<dbReference type="SUPFAM" id="SSF53098">
    <property type="entry name" value="Ribonuclease H-like"/>
    <property type="match status" value="1"/>
</dbReference>
<dbReference type="AlphaFoldDB" id="A0AAW0CRM5"/>
<keyword evidence="8" id="KW-1185">Reference proteome</keyword>
<dbReference type="EMBL" id="JAWWNJ010000014">
    <property type="protein sequence ID" value="KAK7040966.1"/>
    <property type="molecule type" value="Genomic_DNA"/>
</dbReference>
<evidence type="ECO:0000256" key="4">
    <source>
        <dbReference type="ARBA" id="ARBA00022833"/>
    </source>
</evidence>
<dbReference type="PANTHER" id="PTHR46481">
    <property type="entry name" value="ZINC FINGER BED DOMAIN-CONTAINING PROTEIN 4"/>
    <property type="match status" value="1"/>
</dbReference>
<evidence type="ECO:0000256" key="6">
    <source>
        <dbReference type="SAM" id="MobiDB-lite"/>
    </source>
</evidence>
<accession>A0AAW0CRM5</accession>
<feature type="compositionally biased region" description="Pro residues" evidence="6">
    <location>
        <begin position="28"/>
        <end position="37"/>
    </location>
</feature>
<feature type="compositionally biased region" description="Polar residues" evidence="6">
    <location>
        <begin position="329"/>
        <end position="339"/>
    </location>
</feature>
<protein>
    <recommendedName>
        <fullName evidence="9">BED-type domain-containing protein</fullName>
    </recommendedName>
</protein>
<feature type="compositionally biased region" description="Low complexity" evidence="6">
    <location>
        <begin position="117"/>
        <end position="129"/>
    </location>
</feature>
<organism evidence="7 8">
    <name type="scientific">Favolaschia claudopus</name>
    <dbReference type="NCBI Taxonomy" id="2862362"/>
    <lineage>
        <taxon>Eukaryota</taxon>
        <taxon>Fungi</taxon>
        <taxon>Dikarya</taxon>
        <taxon>Basidiomycota</taxon>
        <taxon>Agaricomycotina</taxon>
        <taxon>Agaricomycetes</taxon>
        <taxon>Agaricomycetidae</taxon>
        <taxon>Agaricales</taxon>
        <taxon>Marasmiineae</taxon>
        <taxon>Mycenaceae</taxon>
        <taxon>Favolaschia</taxon>
    </lineage>
</organism>
<name>A0AAW0CRM5_9AGAR</name>
<evidence type="ECO:0008006" key="9">
    <source>
        <dbReference type="Google" id="ProtNLM"/>
    </source>
</evidence>
<keyword evidence="2" id="KW-0479">Metal-binding</keyword>
<dbReference type="Proteomes" id="UP001362999">
    <property type="component" value="Unassembled WGS sequence"/>
</dbReference>
<proteinExistence type="predicted"/>
<dbReference type="GO" id="GO:0008270">
    <property type="term" value="F:zinc ion binding"/>
    <property type="evidence" value="ECO:0007669"/>
    <property type="project" value="UniProtKB-KW"/>
</dbReference>
<evidence type="ECO:0000313" key="7">
    <source>
        <dbReference type="EMBL" id="KAK7040966.1"/>
    </source>
</evidence>
<feature type="compositionally biased region" description="Low complexity" evidence="6">
    <location>
        <begin position="217"/>
        <end position="227"/>
    </location>
</feature>
<evidence type="ECO:0000256" key="3">
    <source>
        <dbReference type="ARBA" id="ARBA00022771"/>
    </source>
</evidence>
<feature type="region of interest" description="Disordered" evidence="6">
    <location>
        <begin position="328"/>
        <end position="347"/>
    </location>
</feature>
<reference evidence="7 8" key="1">
    <citation type="journal article" date="2024" name="J Genomics">
        <title>Draft genome sequencing and assembly of Favolaschia claudopus CIRM-BRFM 2984 isolated from oak limbs.</title>
        <authorList>
            <person name="Navarro D."/>
            <person name="Drula E."/>
            <person name="Chaduli D."/>
            <person name="Cazenave R."/>
            <person name="Ahrendt S."/>
            <person name="Wang J."/>
            <person name="Lipzen A."/>
            <person name="Daum C."/>
            <person name="Barry K."/>
            <person name="Grigoriev I.V."/>
            <person name="Favel A."/>
            <person name="Rosso M.N."/>
            <person name="Martin F."/>
        </authorList>
    </citation>
    <scope>NUCLEOTIDE SEQUENCE [LARGE SCALE GENOMIC DNA]</scope>
    <source>
        <strain evidence="7 8">CIRM-BRFM 2984</strain>
    </source>
</reference>
<keyword evidence="4" id="KW-0862">Zinc</keyword>